<evidence type="ECO:0000259" key="1">
    <source>
        <dbReference type="PROSITE" id="PS51094"/>
    </source>
</evidence>
<sequence length="161" mass="17256">MNISDLLSADRIVCGLALGSKKRALEALSQLLSQATEVSLSDTQIVDGLLARERLGSTGLGHGVAIPHGRFKDVDQAVGAFVRLEEGVDFDAIDGDPVDLMFALIVPEESTEEHLQLLASLAEMFSDATIREGLRRCGSAQDIEKVVSHWRAGGNRVASSR</sequence>
<keyword evidence="2" id="KW-0762">Sugar transport</keyword>
<dbReference type="CDD" id="cd00211">
    <property type="entry name" value="PTS_IIA_fru"/>
    <property type="match status" value="1"/>
</dbReference>
<evidence type="ECO:0000313" key="3">
    <source>
        <dbReference type="Proteomes" id="UP000055136"/>
    </source>
</evidence>
<dbReference type="GO" id="GO:0008982">
    <property type="term" value="F:protein-N(PI)-phosphohistidine-sugar phosphotransferase activity"/>
    <property type="evidence" value="ECO:0007669"/>
    <property type="project" value="InterPro"/>
</dbReference>
<organism evidence="2 3">
    <name type="scientific">Candidatus Tenderia electrophaga</name>
    <dbReference type="NCBI Taxonomy" id="1748243"/>
    <lineage>
        <taxon>Bacteria</taxon>
        <taxon>Pseudomonadati</taxon>
        <taxon>Pseudomonadota</taxon>
        <taxon>Gammaproteobacteria</taxon>
        <taxon>Candidatus Tenderiales</taxon>
        <taxon>Candidatus Tenderiaceae</taxon>
        <taxon>Candidatus Tenderia</taxon>
    </lineage>
</organism>
<proteinExistence type="predicted"/>
<dbReference type="InterPro" id="IPR002178">
    <property type="entry name" value="PTS_EIIA_type-2_dom"/>
</dbReference>
<dbReference type="PANTHER" id="PTHR47738:SF1">
    <property type="entry name" value="NITROGEN REGULATORY PROTEIN"/>
    <property type="match status" value="1"/>
</dbReference>
<dbReference type="AlphaFoldDB" id="A0A0S2T942"/>
<keyword evidence="2" id="KW-0813">Transport</keyword>
<protein>
    <submittedName>
        <fullName evidence="2">PTS sugar transporter subunit IIA</fullName>
    </submittedName>
</protein>
<dbReference type="PANTHER" id="PTHR47738">
    <property type="entry name" value="PTS SYSTEM FRUCTOSE-LIKE EIIA COMPONENT-RELATED"/>
    <property type="match status" value="1"/>
</dbReference>
<dbReference type="Proteomes" id="UP000055136">
    <property type="component" value="Chromosome"/>
</dbReference>
<name>A0A0S2T942_9GAMM</name>
<dbReference type="PROSITE" id="PS51094">
    <property type="entry name" value="PTS_EIIA_TYPE_2"/>
    <property type="match status" value="1"/>
</dbReference>
<dbReference type="InterPro" id="IPR051541">
    <property type="entry name" value="PTS_SugarTrans_NitroReg"/>
</dbReference>
<dbReference type="GO" id="GO:0030295">
    <property type="term" value="F:protein kinase activator activity"/>
    <property type="evidence" value="ECO:0007669"/>
    <property type="project" value="TreeGrafter"/>
</dbReference>
<gene>
    <name evidence="2" type="ORF">Tel_00330</name>
</gene>
<dbReference type="EMBL" id="CP013099">
    <property type="protein sequence ID" value="ALP51709.1"/>
    <property type="molecule type" value="Genomic_DNA"/>
</dbReference>
<dbReference type="Pfam" id="PF00359">
    <property type="entry name" value="PTS_EIIA_2"/>
    <property type="match status" value="1"/>
</dbReference>
<keyword evidence="3" id="KW-1185">Reference proteome</keyword>
<dbReference type="InterPro" id="IPR006320">
    <property type="entry name" value="PTS_Nitro_regul"/>
</dbReference>
<feature type="domain" description="PTS EIIA type-2" evidence="1">
    <location>
        <begin position="5"/>
        <end position="150"/>
    </location>
</feature>
<dbReference type="SUPFAM" id="SSF55804">
    <property type="entry name" value="Phoshotransferase/anion transport protein"/>
    <property type="match status" value="1"/>
</dbReference>
<dbReference type="InterPro" id="IPR016152">
    <property type="entry name" value="PTrfase/Anion_transptr"/>
</dbReference>
<accession>A0A0S2T942</accession>
<dbReference type="STRING" id="1748243.Tel_00330"/>
<dbReference type="PROSITE" id="PS00372">
    <property type="entry name" value="PTS_EIIA_TYPE_2_HIS"/>
    <property type="match status" value="1"/>
</dbReference>
<dbReference type="KEGG" id="tee:Tel_00330"/>
<evidence type="ECO:0000313" key="2">
    <source>
        <dbReference type="EMBL" id="ALP51709.1"/>
    </source>
</evidence>
<dbReference type="GO" id="GO:0009401">
    <property type="term" value="P:phosphoenolpyruvate-dependent sugar phosphotransferase system"/>
    <property type="evidence" value="ECO:0007669"/>
    <property type="project" value="InterPro"/>
</dbReference>
<dbReference type="Gene3D" id="3.40.930.10">
    <property type="entry name" value="Mannitol-specific EII, Chain A"/>
    <property type="match status" value="1"/>
</dbReference>
<reference evidence="2" key="1">
    <citation type="submission" date="2015-10" db="EMBL/GenBank/DDBJ databases">
        <title>Description of Candidatus Tenderia electrophaga gen. nov, sp. nov., an Uncultivated Electroautotroph from a Biocathode Enrichment.</title>
        <authorList>
            <person name="Eddie B.J."/>
            <person name="Malanoski A.P."/>
            <person name="Wang Z."/>
            <person name="Hall R.J."/>
            <person name="Oh S.D."/>
            <person name="Heiner C."/>
            <person name="Lin B."/>
            <person name="Strycharz-Glaven S.M."/>
        </authorList>
    </citation>
    <scope>NUCLEOTIDE SEQUENCE [LARGE SCALE GENOMIC DNA]</scope>
    <source>
        <strain evidence="2">NRL1</strain>
    </source>
</reference>
<dbReference type="NCBIfam" id="TIGR01419">
    <property type="entry name" value="nitro_reg_IIA"/>
    <property type="match status" value="1"/>
</dbReference>